<dbReference type="OrthoDB" id="5101002at2"/>
<feature type="compositionally biased region" description="Low complexity" evidence="1">
    <location>
        <begin position="135"/>
        <end position="149"/>
    </location>
</feature>
<sequence>MPDARQPDETDGEPTGRVDYSNRDYSAPTGYRAPDFLSSWSRPATEAGATPDTDDGADVDARVHDGRSDHERDAPDGDAPAADTAGSDTAGSDAPDPVAAPGEAEPDSPLGHWGAASSGDAVTTEGAIDRDGHSPADVGGAVPPAAAEGPEGHRDAPAGRDTDTELASSGSDDHDDDHGWDDERDGNHDSSASSDAPAWTPRSDPPEQAEQAEPAEQPGTPRDHSILAMFFGLAALFMALISPLFLWAFVTLTAVFALPPFRHGGARRIRALIAGGLALVGVILFVATSLTVPTGSGVADDTLDPAATSANGEPFVIDGSGDADVRFPMPDGPGSLAVVDITYEGPSGSLFADELVDDGYGTSVASIYRSGTARGIVNGSSSGEALGLEIEAEGDWSIRVSSVTSLPTFDTTVSGEGDAFLYYDGPAGVSTFTFEKPVYVNVELLGTEDSWSVYGSDFLVFSKLWPAGPLVVSIESDEAWTLDILPGATTALGVDPAATPDGVESPSTEPDATDGAPAPEGTAPAEQLGEDGATEG</sequence>
<keyword evidence="2" id="KW-0472">Membrane</keyword>
<dbReference type="RefSeq" id="WP_158038855.1">
    <property type="nucleotide sequence ID" value="NZ_JACCFV010000001.1"/>
</dbReference>
<feature type="compositionally biased region" description="Low complexity" evidence="1">
    <location>
        <begin position="513"/>
        <end position="526"/>
    </location>
</feature>
<feature type="compositionally biased region" description="Basic and acidic residues" evidence="1">
    <location>
        <begin position="1"/>
        <end position="22"/>
    </location>
</feature>
<evidence type="ECO:0000256" key="1">
    <source>
        <dbReference type="SAM" id="MobiDB-lite"/>
    </source>
</evidence>
<feature type="compositionally biased region" description="Low complexity" evidence="1">
    <location>
        <begin position="206"/>
        <end position="218"/>
    </location>
</feature>
<feature type="region of interest" description="Disordered" evidence="1">
    <location>
        <begin position="493"/>
        <end position="536"/>
    </location>
</feature>
<feature type="region of interest" description="Disordered" evidence="1">
    <location>
        <begin position="1"/>
        <end position="221"/>
    </location>
</feature>
<proteinExistence type="predicted"/>
<evidence type="ECO:0000256" key="2">
    <source>
        <dbReference type="SAM" id="Phobius"/>
    </source>
</evidence>
<keyword evidence="2" id="KW-1133">Transmembrane helix</keyword>
<protein>
    <submittedName>
        <fullName evidence="3">Uncharacterized protein</fullName>
    </submittedName>
</protein>
<comment type="caution">
    <text evidence="3">The sequence shown here is derived from an EMBL/GenBank/DDBJ whole genome shotgun (WGS) entry which is preliminary data.</text>
</comment>
<dbReference type="Proteomes" id="UP000467240">
    <property type="component" value="Unassembled WGS sequence"/>
</dbReference>
<feature type="compositionally biased region" description="Acidic residues" evidence="1">
    <location>
        <begin position="173"/>
        <end position="184"/>
    </location>
</feature>
<organism evidence="3 4">
    <name type="scientific">Pseudoclavibacter chungangensis</name>
    <dbReference type="NCBI Taxonomy" id="587635"/>
    <lineage>
        <taxon>Bacteria</taxon>
        <taxon>Bacillati</taxon>
        <taxon>Actinomycetota</taxon>
        <taxon>Actinomycetes</taxon>
        <taxon>Micrococcales</taxon>
        <taxon>Microbacteriaceae</taxon>
        <taxon>Pseudoclavibacter</taxon>
    </lineage>
</organism>
<keyword evidence="2" id="KW-0812">Transmembrane</keyword>
<accession>A0A7J5C1T3</accession>
<evidence type="ECO:0000313" key="3">
    <source>
        <dbReference type="EMBL" id="KAB1662423.1"/>
    </source>
</evidence>
<feature type="compositionally biased region" description="Low complexity" evidence="1">
    <location>
        <begin position="77"/>
        <end position="94"/>
    </location>
</feature>
<feature type="compositionally biased region" description="Basic and acidic residues" evidence="1">
    <location>
        <begin position="59"/>
        <end position="75"/>
    </location>
</feature>
<gene>
    <name evidence="3" type="ORF">F8O01_00270</name>
</gene>
<feature type="transmembrane region" description="Helical" evidence="2">
    <location>
        <begin position="271"/>
        <end position="292"/>
    </location>
</feature>
<feature type="transmembrane region" description="Helical" evidence="2">
    <location>
        <begin position="226"/>
        <end position="259"/>
    </location>
</feature>
<dbReference type="AlphaFoldDB" id="A0A7J5C1T3"/>
<keyword evidence="4" id="KW-1185">Reference proteome</keyword>
<reference evidence="3 4" key="1">
    <citation type="submission" date="2019-09" db="EMBL/GenBank/DDBJ databases">
        <title>Phylogeny of genus Pseudoclavibacter and closely related genus.</title>
        <authorList>
            <person name="Li Y."/>
        </authorList>
    </citation>
    <scope>NUCLEOTIDE SEQUENCE [LARGE SCALE GENOMIC DNA]</scope>
    <source>
        <strain evidence="3 4">DSM 23821</strain>
    </source>
</reference>
<evidence type="ECO:0000313" key="4">
    <source>
        <dbReference type="Proteomes" id="UP000467240"/>
    </source>
</evidence>
<name>A0A7J5C1T3_9MICO</name>
<dbReference type="EMBL" id="WBJZ01000001">
    <property type="protein sequence ID" value="KAB1662423.1"/>
    <property type="molecule type" value="Genomic_DNA"/>
</dbReference>
<feature type="compositionally biased region" description="Basic and acidic residues" evidence="1">
    <location>
        <begin position="150"/>
        <end position="163"/>
    </location>
</feature>